<feature type="compositionally biased region" description="Polar residues" evidence="1">
    <location>
        <begin position="168"/>
        <end position="177"/>
    </location>
</feature>
<evidence type="ECO:0000313" key="5">
    <source>
        <dbReference type="Proteomes" id="UP000012174"/>
    </source>
</evidence>
<dbReference type="InterPro" id="IPR001623">
    <property type="entry name" value="DnaJ_domain"/>
</dbReference>
<dbReference type="KEGG" id="ela:UCREL1_6288"/>
<evidence type="ECO:0000313" key="4">
    <source>
        <dbReference type="EMBL" id="EMR66748.1"/>
    </source>
</evidence>
<dbReference type="PANTHER" id="PTHR44873">
    <property type="entry name" value="DNAJ HOMOLOG SUBFAMILY C MEMBER 30, MITOCHONDRIAL"/>
    <property type="match status" value="1"/>
</dbReference>
<feature type="region of interest" description="Disordered" evidence="1">
    <location>
        <begin position="155"/>
        <end position="303"/>
    </location>
</feature>
<feature type="transmembrane region" description="Helical" evidence="2">
    <location>
        <begin position="318"/>
        <end position="340"/>
    </location>
</feature>
<dbReference type="PANTHER" id="PTHR44873:SF1">
    <property type="entry name" value="DNAJ HOMOLOG SUBFAMILY C MEMBER 30, MITOCHONDRIAL"/>
    <property type="match status" value="1"/>
</dbReference>
<dbReference type="HOGENOM" id="CLU_050546_0_0_1"/>
<gene>
    <name evidence="4" type="ORF">UCREL1_6288</name>
</gene>
<keyword evidence="2" id="KW-1133">Transmembrane helix</keyword>
<feature type="compositionally biased region" description="Gly residues" evidence="1">
    <location>
        <begin position="241"/>
        <end position="255"/>
    </location>
</feature>
<dbReference type="InterPro" id="IPR053025">
    <property type="entry name" value="Mito_ATP_Synthase-Asso"/>
</dbReference>
<evidence type="ECO:0000256" key="1">
    <source>
        <dbReference type="SAM" id="MobiDB-lite"/>
    </source>
</evidence>
<protein>
    <recommendedName>
        <fullName evidence="3">J domain-containing protein</fullName>
    </recommendedName>
</protein>
<sequence length="371" mass="40879">MPLLRHAATHAPLASSTIQQHSLPYQQQCSHLYYLLTYRNPQWPYYPRSPQRKWHQQQQRQQQSRTRKHAFHTTSRLQDKQIDNAQNHYEALKLEPGATPAEVKKSFYALSKNHHPDLHPTSDRPAASRRFMRISEAYAVLSVPAKRHAYDRDTLHLDRQQGRRHHPTTGSYHSANNPAGGRPASGLSRRRGAFQGPPPSFFRSGGWGAHGAKRKTAHEDSTGFGSGSGSGPGGSNANSSGGTGTGTGTMGGMGPGQDPFKSGHEDDVPRHFDRAGHERTGRRGDARRAARQQQEEWENAMRDENGQKKVAEVERERGIAGMFFVIGGVLLLSFLGPFAVGRLFGGWGGGSGGGGERRKTMRAKKAEVENG</sequence>
<dbReference type="Pfam" id="PF00226">
    <property type="entry name" value="DnaJ"/>
    <property type="match status" value="1"/>
</dbReference>
<dbReference type="SMART" id="SM00271">
    <property type="entry name" value="DnaJ"/>
    <property type="match status" value="1"/>
</dbReference>
<keyword evidence="2" id="KW-0472">Membrane</keyword>
<feature type="domain" description="J" evidence="3">
    <location>
        <begin position="87"/>
        <end position="154"/>
    </location>
</feature>
<dbReference type="CDD" id="cd06257">
    <property type="entry name" value="DnaJ"/>
    <property type="match status" value="1"/>
</dbReference>
<accession>M7SQJ1</accession>
<dbReference type="InterPro" id="IPR036869">
    <property type="entry name" value="J_dom_sf"/>
</dbReference>
<feature type="compositionally biased region" description="Gly residues" evidence="1">
    <location>
        <begin position="224"/>
        <end position="234"/>
    </location>
</feature>
<dbReference type="PRINTS" id="PR00625">
    <property type="entry name" value="JDOMAIN"/>
</dbReference>
<organism evidence="4 5">
    <name type="scientific">Eutypa lata (strain UCR-EL1)</name>
    <name type="common">Grapevine dieback disease fungus</name>
    <name type="synonym">Eutypa armeniacae</name>
    <dbReference type="NCBI Taxonomy" id="1287681"/>
    <lineage>
        <taxon>Eukaryota</taxon>
        <taxon>Fungi</taxon>
        <taxon>Dikarya</taxon>
        <taxon>Ascomycota</taxon>
        <taxon>Pezizomycotina</taxon>
        <taxon>Sordariomycetes</taxon>
        <taxon>Xylariomycetidae</taxon>
        <taxon>Xylariales</taxon>
        <taxon>Diatrypaceae</taxon>
        <taxon>Eutypa</taxon>
    </lineage>
</organism>
<dbReference type="SUPFAM" id="SSF46565">
    <property type="entry name" value="Chaperone J-domain"/>
    <property type="match status" value="1"/>
</dbReference>
<dbReference type="Gene3D" id="1.10.287.110">
    <property type="entry name" value="DnaJ domain"/>
    <property type="match status" value="1"/>
</dbReference>
<evidence type="ECO:0000256" key="2">
    <source>
        <dbReference type="SAM" id="Phobius"/>
    </source>
</evidence>
<keyword evidence="5" id="KW-1185">Reference proteome</keyword>
<evidence type="ECO:0000259" key="3">
    <source>
        <dbReference type="PROSITE" id="PS50076"/>
    </source>
</evidence>
<dbReference type="eggNOG" id="KOG0714">
    <property type="taxonomic scope" value="Eukaryota"/>
</dbReference>
<feature type="compositionally biased region" description="Basic and acidic residues" evidence="1">
    <location>
        <begin position="261"/>
        <end position="288"/>
    </location>
</feature>
<dbReference type="PROSITE" id="PS50076">
    <property type="entry name" value="DNAJ_2"/>
    <property type="match status" value="1"/>
</dbReference>
<feature type="region of interest" description="Disordered" evidence="1">
    <location>
        <begin position="347"/>
        <end position="371"/>
    </location>
</feature>
<dbReference type="Proteomes" id="UP000012174">
    <property type="component" value="Unassembled WGS sequence"/>
</dbReference>
<dbReference type="OMA" id="THEQLWE"/>
<dbReference type="AlphaFoldDB" id="M7SQJ1"/>
<dbReference type="OrthoDB" id="10250354at2759"/>
<keyword evidence="2" id="KW-0812">Transmembrane</keyword>
<dbReference type="EMBL" id="KB706595">
    <property type="protein sequence ID" value="EMR66748.1"/>
    <property type="molecule type" value="Genomic_DNA"/>
</dbReference>
<feature type="region of interest" description="Disordered" evidence="1">
    <location>
        <begin position="49"/>
        <end position="82"/>
    </location>
</feature>
<dbReference type="STRING" id="1287681.M7SQJ1"/>
<reference evidence="5" key="1">
    <citation type="journal article" date="2013" name="Genome Announc.">
        <title>Draft genome sequence of the grapevine dieback fungus Eutypa lata UCR-EL1.</title>
        <authorList>
            <person name="Blanco-Ulate B."/>
            <person name="Rolshausen P.E."/>
            <person name="Cantu D."/>
        </authorList>
    </citation>
    <scope>NUCLEOTIDE SEQUENCE [LARGE SCALE GENOMIC DNA]</scope>
    <source>
        <strain evidence="5">UCR-EL1</strain>
    </source>
</reference>
<proteinExistence type="predicted"/>
<name>M7SQJ1_EUTLA</name>